<keyword evidence="5 6" id="KW-0472">Membrane</keyword>
<dbReference type="InterPro" id="IPR013525">
    <property type="entry name" value="ABC2_TM"/>
</dbReference>
<organism evidence="8 9">
    <name type="scientific">Citrus sinensis</name>
    <name type="common">Sweet orange</name>
    <name type="synonym">Citrus aurantium var. sinensis</name>
    <dbReference type="NCBI Taxonomy" id="2711"/>
    <lineage>
        <taxon>Eukaryota</taxon>
        <taxon>Viridiplantae</taxon>
        <taxon>Streptophyta</taxon>
        <taxon>Embryophyta</taxon>
        <taxon>Tracheophyta</taxon>
        <taxon>Spermatophyta</taxon>
        <taxon>Magnoliopsida</taxon>
        <taxon>eudicotyledons</taxon>
        <taxon>Gunneridae</taxon>
        <taxon>Pentapetalae</taxon>
        <taxon>rosids</taxon>
        <taxon>malvids</taxon>
        <taxon>Sapindales</taxon>
        <taxon>Rutaceae</taxon>
        <taxon>Aurantioideae</taxon>
        <taxon>Citrus</taxon>
    </lineage>
</organism>
<feature type="transmembrane region" description="Helical" evidence="6">
    <location>
        <begin position="12"/>
        <end position="37"/>
    </location>
</feature>
<comment type="subcellular location">
    <subcellularLocation>
        <location evidence="1">Membrane</location>
        <topology evidence="1">Multi-pass membrane protein</topology>
    </subcellularLocation>
</comment>
<feature type="domain" description="ABC-2 type transporter transmembrane" evidence="7">
    <location>
        <begin position="1"/>
        <end position="97"/>
    </location>
</feature>
<dbReference type="Proteomes" id="UP000027120">
    <property type="component" value="Unassembled WGS sequence"/>
</dbReference>
<evidence type="ECO:0000256" key="5">
    <source>
        <dbReference type="ARBA" id="ARBA00023136"/>
    </source>
</evidence>
<evidence type="ECO:0000256" key="4">
    <source>
        <dbReference type="ARBA" id="ARBA00022989"/>
    </source>
</evidence>
<evidence type="ECO:0000256" key="2">
    <source>
        <dbReference type="ARBA" id="ARBA00022448"/>
    </source>
</evidence>
<evidence type="ECO:0000259" key="7">
    <source>
        <dbReference type="Pfam" id="PF01061"/>
    </source>
</evidence>
<evidence type="ECO:0000256" key="3">
    <source>
        <dbReference type="ARBA" id="ARBA00022692"/>
    </source>
</evidence>
<evidence type="ECO:0000313" key="8">
    <source>
        <dbReference type="EMBL" id="KDO39965.1"/>
    </source>
</evidence>
<dbReference type="EMBL" id="KK786192">
    <property type="protein sequence ID" value="KDO39965.1"/>
    <property type="molecule type" value="Genomic_DNA"/>
</dbReference>
<evidence type="ECO:0000256" key="6">
    <source>
        <dbReference type="SAM" id="Phobius"/>
    </source>
</evidence>
<name>A0A067DEJ1_CITSI</name>
<keyword evidence="2" id="KW-0813">Transport</keyword>
<gene>
    <name evidence="8" type="ORF">CISIN_1g037125mg</name>
</gene>
<dbReference type="SMR" id="A0A067DEJ1"/>
<dbReference type="STRING" id="2711.A0A067DEJ1"/>
<keyword evidence="3 6" id="KW-0812">Transmembrane</keyword>
<keyword evidence="9" id="KW-1185">Reference proteome</keyword>
<evidence type="ECO:0000256" key="1">
    <source>
        <dbReference type="ARBA" id="ARBA00004141"/>
    </source>
</evidence>
<feature type="transmembrane region" description="Helical" evidence="6">
    <location>
        <begin position="127"/>
        <end position="150"/>
    </location>
</feature>
<dbReference type="AlphaFoldDB" id="A0A067DEJ1"/>
<dbReference type="PANTHER" id="PTHR19241">
    <property type="entry name" value="ATP-BINDING CASSETTE TRANSPORTER"/>
    <property type="match status" value="1"/>
</dbReference>
<reference evidence="8 9" key="1">
    <citation type="submission" date="2014-04" db="EMBL/GenBank/DDBJ databases">
        <authorList>
            <consortium name="International Citrus Genome Consortium"/>
            <person name="Gmitter F."/>
            <person name="Chen C."/>
            <person name="Farmerie W."/>
            <person name="Harkins T."/>
            <person name="Desany B."/>
            <person name="Mohiuddin M."/>
            <person name="Kodira C."/>
            <person name="Borodovsky M."/>
            <person name="Lomsadze A."/>
            <person name="Burns P."/>
            <person name="Jenkins J."/>
            <person name="Prochnik S."/>
            <person name="Shu S."/>
            <person name="Chapman J."/>
            <person name="Pitluck S."/>
            <person name="Schmutz J."/>
            <person name="Rokhsar D."/>
        </authorList>
    </citation>
    <scope>NUCLEOTIDE SEQUENCE</scope>
</reference>
<feature type="non-terminal residue" evidence="8">
    <location>
        <position position="1"/>
    </location>
</feature>
<sequence>VLVEVSYLFIQAVIYVIITYPMISYYCMLCNLLYFNYMGMLIVSLTPGVQVASILTFSFYSMLNLFCGFTITKPWWIRAYYLCPTSWVLNGILSSQYGDTDKEISIFGKTKTISSFLDDYFGFNYDLLGVVGIVPIIFPIVLASLFAHFIGNKLNFQRS</sequence>
<dbReference type="GO" id="GO:0140359">
    <property type="term" value="F:ABC-type transporter activity"/>
    <property type="evidence" value="ECO:0007669"/>
    <property type="project" value="InterPro"/>
</dbReference>
<evidence type="ECO:0000313" key="9">
    <source>
        <dbReference type="Proteomes" id="UP000027120"/>
    </source>
</evidence>
<keyword evidence="4 6" id="KW-1133">Transmembrane helix</keyword>
<protein>
    <recommendedName>
        <fullName evidence="7">ABC-2 type transporter transmembrane domain-containing protein</fullName>
    </recommendedName>
</protein>
<dbReference type="Pfam" id="PF01061">
    <property type="entry name" value="ABC2_membrane"/>
    <property type="match status" value="1"/>
</dbReference>
<accession>A0A067DEJ1</accession>
<dbReference type="GO" id="GO:0005886">
    <property type="term" value="C:plasma membrane"/>
    <property type="evidence" value="ECO:0007669"/>
    <property type="project" value="UniProtKB-ARBA"/>
</dbReference>
<proteinExistence type="predicted"/>